<dbReference type="AlphaFoldDB" id="A0A7E4VNA8"/>
<reference evidence="2" key="1">
    <citation type="journal article" date="2013" name="Genetics">
        <title>The draft genome and transcriptome of Panagrellus redivivus are shaped by the harsh demands of a free-living lifestyle.</title>
        <authorList>
            <person name="Srinivasan J."/>
            <person name="Dillman A.R."/>
            <person name="Macchietto M.G."/>
            <person name="Heikkinen L."/>
            <person name="Lakso M."/>
            <person name="Fracchia K.M."/>
            <person name="Antoshechkin I."/>
            <person name="Mortazavi A."/>
            <person name="Wong G."/>
            <person name="Sternberg P.W."/>
        </authorList>
    </citation>
    <scope>NUCLEOTIDE SEQUENCE [LARGE SCALE GENOMIC DNA]</scope>
    <source>
        <strain evidence="2">MT8872</strain>
    </source>
</reference>
<feature type="transmembrane region" description="Helical" evidence="1">
    <location>
        <begin position="14"/>
        <end position="37"/>
    </location>
</feature>
<feature type="transmembrane region" description="Helical" evidence="1">
    <location>
        <begin position="58"/>
        <end position="79"/>
    </location>
</feature>
<proteinExistence type="predicted"/>
<keyword evidence="1" id="KW-1133">Transmembrane helix</keyword>
<keyword evidence="1" id="KW-0812">Transmembrane</keyword>
<keyword evidence="1" id="KW-0472">Membrane</keyword>
<dbReference type="WBParaSite" id="Pan_g23273.t1">
    <property type="protein sequence ID" value="Pan_g23273.t1"/>
    <property type="gene ID" value="Pan_g23273"/>
</dbReference>
<name>A0A7E4VNA8_PANRE</name>
<sequence>MYAKDRCAAFIKAFYLKAIIINVTFGLLAMLLAVIGIKRLKPIESTTTNVKKSLERRFLDQTLTGAILIVLYYSAYVYFLIEDATDETYVIVDTFVTIFYIIQHFAPMFMLFFI</sequence>
<dbReference type="Proteomes" id="UP000492821">
    <property type="component" value="Unassembled WGS sequence"/>
</dbReference>
<feature type="transmembrane region" description="Helical" evidence="1">
    <location>
        <begin position="91"/>
        <end position="113"/>
    </location>
</feature>
<evidence type="ECO:0000256" key="1">
    <source>
        <dbReference type="SAM" id="Phobius"/>
    </source>
</evidence>
<reference evidence="3" key="2">
    <citation type="submission" date="2020-10" db="UniProtKB">
        <authorList>
            <consortium name="WormBaseParasite"/>
        </authorList>
    </citation>
    <scope>IDENTIFICATION</scope>
</reference>
<accession>A0A7E4VNA8</accession>
<evidence type="ECO:0000313" key="2">
    <source>
        <dbReference type="Proteomes" id="UP000492821"/>
    </source>
</evidence>
<keyword evidence="2" id="KW-1185">Reference proteome</keyword>
<evidence type="ECO:0000313" key="3">
    <source>
        <dbReference type="WBParaSite" id="Pan_g23273.t1"/>
    </source>
</evidence>
<organism evidence="2 3">
    <name type="scientific">Panagrellus redivivus</name>
    <name type="common">Microworm</name>
    <dbReference type="NCBI Taxonomy" id="6233"/>
    <lineage>
        <taxon>Eukaryota</taxon>
        <taxon>Metazoa</taxon>
        <taxon>Ecdysozoa</taxon>
        <taxon>Nematoda</taxon>
        <taxon>Chromadorea</taxon>
        <taxon>Rhabditida</taxon>
        <taxon>Tylenchina</taxon>
        <taxon>Panagrolaimomorpha</taxon>
        <taxon>Panagrolaimoidea</taxon>
        <taxon>Panagrolaimidae</taxon>
        <taxon>Panagrellus</taxon>
    </lineage>
</organism>
<protein>
    <submittedName>
        <fullName evidence="3">G_PROTEIN_RECEP_F1_2 domain-containing protein</fullName>
    </submittedName>
</protein>